<reference evidence="9 10" key="1">
    <citation type="submission" date="2023-09" db="EMBL/GenBank/DDBJ databases">
        <authorList>
            <person name="Rey-Velasco X."/>
        </authorList>
    </citation>
    <scope>NUCLEOTIDE SEQUENCE [LARGE SCALE GENOMIC DNA]</scope>
    <source>
        <strain evidence="9 10">W409</strain>
    </source>
</reference>
<dbReference type="AlphaFoldDB" id="A0AAW8R2S5"/>
<dbReference type="GO" id="GO:0006096">
    <property type="term" value="P:glycolytic process"/>
    <property type="evidence" value="ECO:0007669"/>
    <property type="project" value="UniProtKB-UniRule"/>
</dbReference>
<feature type="active site" evidence="7">
    <location>
        <position position="389"/>
    </location>
</feature>
<evidence type="ECO:0000313" key="10">
    <source>
        <dbReference type="Proteomes" id="UP001249020"/>
    </source>
</evidence>
<dbReference type="InterPro" id="IPR018189">
    <property type="entry name" value="Phosphoglucose_isomerase_CS"/>
</dbReference>
<evidence type="ECO:0000256" key="5">
    <source>
        <dbReference type="ARBA" id="ARBA00023235"/>
    </source>
</evidence>
<comment type="function">
    <text evidence="7">Catalyzes the reversible isomerization of glucose-6-phosphate to fructose-6-phosphate.</text>
</comment>
<dbReference type="PANTHER" id="PTHR11469">
    <property type="entry name" value="GLUCOSE-6-PHOSPHATE ISOMERASE"/>
    <property type="match status" value="1"/>
</dbReference>
<dbReference type="GO" id="GO:0006094">
    <property type="term" value="P:gluconeogenesis"/>
    <property type="evidence" value="ECO:0007669"/>
    <property type="project" value="UniProtKB-UniRule"/>
</dbReference>
<evidence type="ECO:0000313" key="9">
    <source>
        <dbReference type="EMBL" id="MDT0583205.1"/>
    </source>
</evidence>
<dbReference type="Pfam" id="PF00342">
    <property type="entry name" value="PGI"/>
    <property type="match status" value="1"/>
</dbReference>
<comment type="caution">
    <text evidence="9">The sequence shown here is derived from an EMBL/GenBank/DDBJ whole genome shotgun (WGS) entry which is preliminary data.</text>
</comment>
<sequence length="552" mass="60473">MERIRNTEAWGKLESLAANVKRQHMRDWFETDPSRAEKYFLAACGISLDYSKNLITDDVLSQLIALAEQRGVNDKITAMFKGDIINTTEKRAVLHTALRNFSGKPVMVDGEDVMPEVMATLDKVEAFTNKVLSGEHLGCTGKPVKRVVSIGIGGSFLGPKIVSEALKPYRDGRVDVTFVANVDGCHIQDVLADCDFEETLFVMSSKSFGTQETLQNTLTAKAWFLAQKSSTHSVSEADIAKHFVAVSSNVKAATEFGMAAENVFPMADWVGGRYSLWSAIGLPISLALGYDNFRAILDGAYAMDEHVQTAPLAENLPAILAMLGVWYRNFMGAQSHVLLPYYHYLRGLPAYVQQLDMESNGKSTTLGGQAVDCGTGPIIWGSEGTNGQHSFHQLIHQSTLPIPADFMLPLNVPNQDDTHHAMLASNCFGQTQALMQGKTFEECYADLDGKGLSDEERVSLAAHKTMPGNKPSNTLLFEQLDPKTLGALIAMYEHKVLIQGAIWDLNSFDQWGVELGKALGNDVLDVIKDLKPLDSVDSSTASLVEKFKNAQK</sequence>
<dbReference type="GO" id="GO:0051156">
    <property type="term" value="P:glucose 6-phosphate metabolic process"/>
    <property type="evidence" value="ECO:0007669"/>
    <property type="project" value="TreeGrafter"/>
</dbReference>
<evidence type="ECO:0000256" key="4">
    <source>
        <dbReference type="ARBA" id="ARBA00023152"/>
    </source>
</evidence>
<feature type="active site" description="Proton donor" evidence="7">
    <location>
        <position position="358"/>
    </location>
</feature>
<dbReference type="EMBL" id="JAVRIE010000004">
    <property type="protein sequence ID" value="MDT0583205.1"/>
    <property type="molecule type" value="Genomic_DNA"/>
</dbReference>
<dbReference type="NCBIfam" id="NF001211">
    <property type="entry name" value="PRK00179.1"/>
    <property type="match status" value="1"/>
</dbReference>
<evidence type="ECO:0000256" key="3">
    <source>
        <dbReference type="ARBA" id="ARBA00022432"/>
    </source>
</evidence>
<evidence type="ECO:0000256" key="2">
    <source>
        <dbReference type="ARBA" id="ARBA00006604"/>
    </source>
</evidence>
<dbReference type="GO" id="GO:0097367">
    <property type="term" value="F:carbohydrate derivative binding"/>
    <property type="evidence" value="ECO:0007669"/>
    <property type="project" value="InterPro"/>
</dbReference>
<dbReference type="GO" id="GO:0004347">
    <property type="term" value="F:glucose-6-phosphate isomerase activity"/>
    <property type="evidence" value="ECO:0007669"/>
    <property type="project" value="UniProtKB-UniRule"/>
</dbReference>
<comment type="similarity">
    <text evidence="2 7 8">Belongs to the GPI family.</text>
</comment>
<dbReference type="PROSITE" id="PS00765">
    <property type="entry name" value="P_GLUCOSE_ISOMERASE_1"/>
    <property type="match status" value="1"/>
</dbReference>
<dbReference type="Gene3D" id="1.10.1390.10">
    <property type="match status" value="1"/>
</dbReference>
<keyword evidence="4 7" id="KW-0324">Glycolysis</keyword>
<dbReference type="GO" id="GO:0048029">
    <property type="term" value="F:monosaccharide binding"/>
    <property type="evidence" value="ECO:0007669"/>
    <property type="project" value="TreeGrafter"/>
</dbReference>
<dbReference type="Proteomes" id="UP001249020">
    <property type="component" value="Unassembled WGS sequence"/>
</dbReference>
<dbReference type="PROSITE" id="PS00174">
    <property type="entry name" value="P_GLUCOSE_ISOMERASE_2"/>
    <property type="match status" value="1"/>
</dbReference>
<dbReference type="EC" id="5.3.1.9" evidence="7"/>
<dbReference type="CDD" id="cd05016">
    <property type="entry name" value="SIS_PGI_2"/>
    <property type="match status" value="1"/>
</dbReference>
<dbReference type="RefSeq" id="WP_311361973.1">
    <property type="nucleotide sequence ID" value="NZ_JAVRIE010000004.1"/>
</dbReference>
<comment type="pathway">
    <text evidence="7">Carbohydrate biosynthesis; gluconeogenesis.</text>
</comment>
<dbReference type="SUPFAM" id="SSF53697">
    <property type="entry name" value="SIS domain"/>
    <property type="match status" value="1"/>
</dbReference>
<keyword evidence="3 7" id="KW-0312">Gluconeogenesis</keyword>
<dbReference type="InterPro" id="IPR046348">
    <property type="entry name" value="SIS_dom_sf"/>
</dbReference>
<evidence type="ECO:0000256" key="6">
    <source>
        <dbReference type="ARBA" id="ARBA00029321"/>
    </source>
</evidence>
<accession>A0AAW8R2S5</accession>
<dbReference type="CDD" id="cd05015">
    <property type="entry name" value="SIS_PGI_1"/>
    <property type="match status" value="1"/>
</dbReference>
<dbReference type="GO" id="GO:0005829">
    <property type="term" value="C:cytosol"/>
    <property type="evidence" value="ECO:0007669"/>
    <property type="project" value="TreeGrafter"/>
</dbReference>
<protein>
    <recommendedName>
        <fullName evidence="7">Glucose-6-phosphate isomerase</fullName>
        <shortName evidence="7">GPI</shortName>
        <ecNumber evidence="7">5.3.1.9</ecNumber>
    </recommendedName>
    <alternativeName>
        <fullName evidence="7">Phosphoglucose isomerase</fullName>
        <shortName evidence="7">PGI</shortName>
    </alternativeName>
    <alternativeName>
        <fullName evidence="7">Phosphohexose isomerase</fullName>
        <shortName evidence="7">PHI</shortName>
    </alternativeName>
</protein>
<feature type="active site" evidence="7">
    <location>
        <position position="517"/>
    </location>
</feature>
<dbReference type="InterPro" id="IPR023096">
    <property type="entry name" value="G6P_Isomerase_C"/>
</dbReference>
<organism evidence="9 10">
    <name type="scientific">Brumicola blandensis</name>
    <dbReference type="NCBI Taxonomy" id="3075611"/>
    <lineage>
        <taxon>Bacteria</taxon>
        <taxon>Pseudomonadati</taxon>
        <taxon>Pseudomonadota</taxon>
        <taxon>Gammaproteobacteria</taxon>
        <taxon>Alteromonadales</taxon>
        <taxon>Alteromonadaceae</taxon>
        <taxon>Brumicola</taxon>
    </lineage>
</organism>
<dbReference type="PRINTS" id="PR00662">
    <property type="entry name" value="G6PISOMERASE"/>
</dbReference>
<dbReference type="HAMAP" id="MF_00473">
    <property type="entry name" value="G6P_isomerase"/>
    <property type="match status" value="1"/>
</dbReference>
<evidence type="ECO:0000256" key="8">
    <source>
        <dbReference type="RuleBase" id="RU000612"/>
    </source>
</evidence>
<dbReference type="InterPro" id="IPR001672">
    <property type="entry name" value="G6P_Isomerase"/>
</dbReference>
<comment type="catalytic activity">
    <reaction evidence="6 7 8">
        <text>alpha-D-glucose 6-phosphate = beta-D-fructose 6-phosphate</text>
        <dbReference type="Rhea" id="RHEA:11816"/>
        <dbReference type="ChEBI" id="CHEBI:57634"/>
        <dbReference type="ChEBI" id="CHEBI:58225"/>
        <dbReference type="EC" id="5.3.1.9"/>
    </reaction>
</comment>
<dbReference type="InterPro" id="IPR035476">
    <property type="entry name" value="SIS_PGI_1"/>
</dbReference>
<evidence type="ECO:0000256" key="1">
    <source>
        <dbReference type="ARBA" id="ARBA00004926"/>
    </source>
</evidence>
<keyword evidence="10" id="KW-1185">Reference proteome</keyword>
<comment type="subcellular location">
    <subcellularLocation>
        <location evidence="7">Cytoplasm</location>
    </subcellularLocation>
</comment>
<gene>
    <name evidence="7 9" type="primary">pgi</name>
    <name evidence="9" type="ORF">RM544_11700</name>
</gene>
<comment type="pathway">
    <text evidence="1 7 8">Carbohydrate degradation; glycolysis; D-glyceraldehyde 3-phosphate and glycerone phosphate from D-glucose: step 2/4.</text>
</comment>
<keyword evidence="5 7" id="KW-0413">Isomerase</keyword>
<name>A0AAW8R2S5_9ALTE</name>
<dbReference type="InterPro" id="IPR035482">
    <property type="entry name" value="SIS_PGI_2"/>
</dbReference>
<dbReference type="PANTHER" id="PTHR11469:SF1">
    <property type="entry name" value="GLUCOSE-6-PHOSPHATE ISOMERASE"/>
    <property type="match status" value="1"/>
</dbReference>
<dbReference type="Gene3D" id="3.40.50.10490">
    <property type="entry name" value="Glucose-6-phosphate isomerase like protein, domain 1"/>
    <property type="match status" value="2"/>
</dbReference>
<proteinExistence type="inferred from homology"/>
<dbReference type="PROSITE" id="PS51463">
    <property type="entry name" value="P_GLUCOSE_ISOMERASE_3"/>
    <property type="match status" value="1"/>
</dbReference>
<evidence type="ECO:0000256" key="7">
    <source>
        <dbReference type="HAMAP-Rule" id="MF_00473"/>
    </source>
</evidence>
<keyword evidence="7" id="KW-0963">Cytoplasm</keyword>